<dbReference type="PANTHER" id="PTHR45436:SF5">
    <property type="entry name" value="SENSOR HISTIDINE KINASE TRCS"/>
    <property type="match status" value="1"/>
</dbReference>
<keyword evidence="6 12" id="KW-0812">Transmembrane</keyword>
<dbReference type="SUPFAM" id="SSF158472">
    <property type="entry name" value="HAMP domain-like"/>
    <property type="match status" value="1"/>
</dbReference>
<feature type="domain" description="HAMP" evidence="14">
    <location>
        <begin position="190"/>
        <end position="242"/>
    </location>
</feature>
<evidence type="ECO:0000259" key="14">
    <source>
        <dbReference type="PROSITE" id="PS50885"/>
    </source>
</evidence>
<feature type="transmembrane region" description="Helical" evidence="12">
    <location>
        <begin position="169"/>
        <end position="189"/>
    </location>
</feature>
<evidence type="ECO:0000256" key="9">
    <source>
        <dbReference type="ARBA" id="ARBA00023012"/>
    </source>
</evidence>
<comment type="subcellular location">
    <subcellularLocation>
        <location evidence="2">Cell membrane</location>
    </subcellularLocation>
</comment>
<name>A0ABQ2KQE2_9NOCA</name>
<dbReference type="GO" id="GO:0016301">
    <property type="term" value="F:kinase activity"/>
    <property type="evidence" value="ECO:0007669"/>
    <property type="project" value="UniProtKB-KW"/>
</dbReference>
<feature type="domain" description="Histidine kinase" evidence="13">
    <location>
        <begin position="250"/>
        <end position="455"/>
    </location>
</feature>
<keyword evidence="4" id="KW-0597">Phosphoprotein</keyword>
<protein>
    <recommendedName>
        <fullName evidence="3">histidine kinase</fullName>
        <ecNumber evidence="3">2.7.13.3</ecNumber>
    </recommendedName>
</protein>
<gene>
    <name evidence="15" type="primary">mtrB</name>
    <name evidence="15" type="ORF">GCM10011610_49220</name>
</gene>
<dbReference type="Pfam" id="PF00512">
    <property type="entry name" value="HisKA"/>
    <property type="match status" value="1"/>
</dbReference>
<dbReference type="SUPFAM" id="SSF47384">
    <property type="entry name" value="Homodimeric domain of signal transducing histidine kinase"/>
    <property type="match status" value="1"/>
</dbReference>
<keyword evidence="9" id="KW-0902">Two-component regulatory system</keyword>
<dbReference type="SMART" id="SM00387">
    <property type="entry name" value="HATPase_c"/>
    <property type="match status" value="1"/>
</dbReference>
<dbReference type="CDD" id="cd06225">
    <property type="entry name" value="HAMP"/>
    <property type="match status" value="1"/>
</dbReference>
<dbReference type="PANTHER" id="PTHR45436">
    <property type="entry name" value="SENSOR HISTIDINE KINASE YKOH"/>
    <property type="match status" value="1"/>
</dbReference>
<evidence type="ECO:0000256" key="8">
    <source>
        <dbReference type="ARBA" id="ARBA00022989"/>
    </source>
</evidence>
<dbReference type="InterPro" id="IPR003594">
    <property type="entry name" value="HATPase_dom"/>
</dbReference>
<dbReference type="SMART" id="SM00388">
    <property type="entry name" value="HisKA"/>
    <property type="match status" value="1"/>
</dbReference>
<evidence type="ECO:0000256" key="6">
    <source>
        <dbReference type="ARBA" id="ARBA00022692"/>
    </source>
</evidence>
<keyword evidence="11" id="KW-0175">Coiled coil</keyword>
<keyword evidence="16" id="KW-1185">Reference proteome</keyword>
<keyword evidence="8 12" id="KW-1133">Transmembrane helix</keyword>
<evidence type="ECO:0000313" key="16">
    <source>
        <dbReference type="Proteomes" id="UP000658127"/>
    </source>
</evidence>
<keyword evidence="10 12" id="KW-0472">Membrane</keyword>
<dbReference type="Proteomes" id="UP000658127">
    <property type="component" value="Unassembled WGS sequence"/>
</dbReference>
<keyword evidence="7 15" id="KW-0418">Kinase</keyword>
<comment type="catalytic activity">
    <reaction evidence="1">
        <text>ATP + protein L-histidine = ADP + protein N-phospho-L-histidine.</text>
        <dbReference type="EC" id="2.7.13.3"/>
    </reaction>
</comment>
<dbReference type="EC" id="2.7.13.3" evidence="3"/>
<dbReference type="InterPro" id="IPR003660">
    <property type="entry name" value="HAMP_dom"/>
</dbReference>
<dbReference type="InterPro" id="IPR005467">
    <property type="entry name" value="His_kinase_dom"/>
</dbReference>
<evidence type="ECO:0000256" key="10">
    <source>
        <dbReference type="ARBA" id="ARBA00023136"/>
    </source>
</evidence>
<dbReference type="Gene3D" id="3.30.565.10">
    <property type="entry name" value="Histidine kinase-like ATPase, C-terminal domain"/>
    <property type="match status" value="1"/>
</dbReference>
<dbReference type="InterPro" id="IPR003661">
    <property type="entry name" value="HisK_dim/P_dom"/>
</dbReference>
<dbReference type="InterPro" id="IPR036890">
    <property type="entry name" value="HATPase_C_sf"/>
</dbReference>
<organism evidence="15 16">
    <name type="scientific">Nocardia rhizosphaerihabitans</name>
    <dbReference type="NCBI Taxonomy" id="1691570"/>
    <lineage>
        <taxon>Bacteria</taxon>
        <taxon>Bacillati</taxon>
        <taxon>Actinomycetota</taxon>
        <taxon>Actinomycetes</taxon>
        <taxon>Mycobacteriales</taxon>
        <taxon>Nocardiaceae</taxon>
        <taxon>Nocardia</taxon>
    </lineage>
</organism>
<dbReference type="InterPro" id="IPR004358">
    <property type="entry name" value="Sig_transdc_His_kin-like_C"/>
</dbReference>
<dbReference type="InterPro" id="IPR050428">
    <property type="entry name" value="TCS_sensor_his_kinase"/>
</dbReference>
<dbReference type="PROSITE" id="PS50885">
    <property type="entry name" value="HAMP"/>
    <property type="match status" value="1"/>
</dbReference>
<dbReference type="RefSeq" id="WP_189032684.1">
    <property type="nucleotide sequence ID" value="NZ_BMNE01000006.1"/>
</dbReference>
<reference evidence="16" key="1">
    <citation type="journal article" date="2019" name="Int. J. Syst. Evol. Microbiol.">
        <title>The Global Catalogue of Microorganisms (GCM) 10K type strain sequencing project: providing services to taxonomists for standard genome sequencing and annotation.</title>
        <authorList>
            <consortium name="The Broad Institute Genomics Platform"/>
            <consortium name="The Broad Institute Genome Sequencing Center for Infectious Disease"/>
            <person name="Wu L."/>
            <person name="Ma J."/>
        </authorList>
    </citation>
    <scope>NUCLEOTIDE SEQUENCE [LARGE SCALE GENOMIC DNA]</scope>
    <source>
        <strain evidence="16">CGMCC 4.7329</strain>
    </source>
</reference>
<dbReference type="PROSITE" id="PS50109">
    <property type="entry name" value="HIS_KIN"/>
    <property type="match status" value="1"/>
</dbReference>
<feature type="transmembrane region" description="Helical" evidence="12">
    <location>
        <begin position="20"/>
        <end position="43"/>
    </location>
</feature>
<feature type="coiled-coil region" evidence="11">
    <location>
        <begin position="227"/>
        <end position="254"/>
    </location>
</feature>
<dbReference type="SMART" id="SM00304">
    <property type="entry name" value="HAMP"/>
    <property type="match status" value="1"/>
</dbReference>
<evidence type="ECO:0000259" key="13">
    <source>
        <dbReference type="PROSITE" id="PS50109"/>
    </source>
</evidence>
<evidence type="ECO:0000256" key="12">
    <source>
        <dbReference type="SAM" id="Phobius"/>
    </source>
</evidence>
<dbReference type="Pfam" id="PF02518">
    <property type="entry name" value="HATPase_c"/>
    <property type="match status" value="1"/>
</dbReference>
<evidence type="ECO:0000256" key="1">
    <source>
        <dbReference type="ARBA" id="ARBA00000085"/>
    </source>
</evidence>
<dbReference type="EMBL" id="BMNE01000006">
    <property type="protein sequence ID" value="GGN90276.1"/>
    <property type="molecule type" value="Genomic_DNA"/>
</dbReference>
<evidence type="ECO:0000256" key="5">
    <source>
        <dbReference type="ARBA" id="ARBA00022679"/>
    </source>
</evidence>
<evidence type="ECO:0000256" key="11">
    <source>
        <dbReference type="SAM" id="Coils"/>
    </source>
</evidence>
<evidence type="ECO:0000313" key="15">
    <source>
        <dbReference type="EMBL" id="GGN90276.1"/>
    </source>
</evidence>
<keyword evidence="5" id="KW-0808">Transferase</keyword>
<comment type="caution">
    <text evidence="15">The sequence shown here is derived from an EMBL/GenBank/DDBJ whole genome shotgun (WGS) entry which is preliminary data.</text>
</comment>
<accession>A0ABQ2KQE2</accession>
<dbReference type="Gene3D" id="1.10.287.130">
    <property type="match status" value="1"/>
</dbReference>
<proteinExistence type="predicted"/>
<dbReference type="Gene3D" id="6.10.340.10">
    <property type="match status" value="1"/>
</dbReference>
<evidence type="ECO:0000256" key="7">
    <source>
        <dbReference type="ARBA" id="ARBA00022777"/>
    </source>
</evidence>
<evidence type="ECO:0000256" key="3">
    <source>
        <dbReference type="ARBA" id="ARBA00012438"/>
    </source>
</evidence>
<dbReference type="PRINTS" id="PR00344">
    <property type="entry name" value="BCTRLSENSOR"/>
</dbReference>
<dbReference type="InterPro" id="IPR036097">
    <property type="entry name" value="HisK_dim/P_sf"/>
</dbReference>
<evidence type="ECO:0000256" key="2">
    <source>
        <dbReference type="ARBA" id="ARBA00004236"/>
    </source>
</evidence>
<dbReference type="Pfam" id="PF00672">
    <property type="entry name" value="HAMP"/>
    <property type="match status" value="1"/>
</dbReference>
<sequence>MSKPDGSPRLSRFRGLRGRVMAAFVLGASVVAVVLAGSVYGISTSYMESQRVRTVERAVGVHAELLRLRLDDPRISGEQALDALHLPTGYIAILHRDRRWSAVGVDDGFAPLTPPVIDTADAIPSTATRVRLGDQPYLRVWSEVENGSVLYEFAPLRELEANLHMLRTILLACAVLAVAVAAALGAWAAQRTLSPLRQVAAAASRIASGEHDLRLPRAADEDLATTVEAFNAMVDSLQRRIERERRLVSDLSHELRTPLTTLTTTATVLAGHRDELSERPKAALGLLVEETSHLRGLLDDMLALARAEAGIHRSDLSPLSLAELLTHLLAGRDTSPELLDVRDPGMVRGRRMELERALVNLLANADRHGGGLTGVTVDRDGADVKVVVDDAGPGVAPEDRGRIFDRFVTVSRATAGTGIGLALVAETVAGHDGTLRCTERPGGGARFVLTIPACDDVRHEIANKRAEPLQ</sequence>
<dbReference type="SUPFAM" id="SSF55874">
    <property type="entry name" value="ATPase domain of HSP90 chaperone/DNA topoisomerase II/histidine kinase"/>
    <property type="match status" value="1"/>
</dbReference>
<evidence type="ECO:0000256" key="4">
    <source>
        <dbReference type="ARBA" id="ARBA00022553"/>
    </source>
</evidence>